<evidence type="ECO:0000256" key="7">
    <source>
        <dbReference type="ARBA" id="ARBA00022840"/>
    </source>
</evidence>
<evidence type="ECO:0000256" key="9">
    <source>
        <dbReference type="SAM" id="Coils"/>
    </source>
</evidence>
<dbReference type="CDD" id="cd16917">
    <property type="entry name" value="HATPase_UhpB-NarQ-NarX-like"/>
    <property type="match status" value="1"/>
</dbReference>
<feature type="transmembrane region" description="Helical" evidence="10">
    <location>
        <begin position="31"/>
        <end position="48"/>
    </location>
</feature>
<dbReference type="Gene3D" id="1.20.5.1930">
    <property type="match status" value="1"/>
</dbReference>
<dbReference type="PANTHER" id="PTHR24421">
    <property type="entry name" value="NITRATE/NITRITE SENSOR PROTEIN NARX-RELATED"/>
    <property type="match status" value="1"/>
</dbReference>
<keyword evidence="3" id="KW-0597">Phosphoprotein</keyword>
<organism evidence="12 13">
    <name type="scientific">Paenibacillus terricola</name>
    <dbReference type="NCBI Taxonomy" id="2763503"/>
    <lineage>
        <taxon>Bacteria</taxon>
        <taxon>Bacillati</taxon>
        <taxon>Bacillota</taxon>
        <taxon>Bacilli</taxon>
        <taxon>Bacillales</taxon>
        <taxon>Paenibacillaceae</taxon>
        <taxon>Paenibacillus</taxon>
    </lineage>
</organism>
<keyword evidence="8" id="KW-0902">Two-component regulatory system</keyword>
<reference evidence="12 13" key="1">
    <citation type="submission" date="2020-09" db="EMBL/GenBank/DDBJ databases">
        <title>Paenibacillus sp. strain PR3 16S rRNA gene Genome sequencing and assembly.</title>
        <authorList>
            <person name="Kim J."/>
        </authorList>
    </citation>
    <scope>NUCLEOTIDE SEQUENCE [LARGE SCALE GENOMIC DNA]</scope>
    <source>
        <strain evidence="12 13">PR3</strain>
    </source>
</reference>
<feature type="transmembrane region" description="Helical" evidence="10">
    <location>
        <begin position="97"/>
        <end position="128"/>
    </location>
</feature>
<keyword evidence="10" id="KW-0812">Transmembrane</keyword>
<accession>A0ABR8N3Q5</accession>
<keyword evidence="10" id="KW-1133">Transmembrane helix</keyword>
<dbReference type="SUPFAM" id="SSF55874">
    <property type="entry name" value="ATPase domain of HSP90 chaperone/DNA topoisomerase II/histidine kinase"/>
    <property type="match status" value="1"/>
</dbReference>
<keyword evidence="10" id="KW-0472">Membrane</keyword>
<feature type="transmembrane region" description="Helical" evidence="10">
    <location>
        <begin position="6"/>
        <end position="24"/>
    </location>
</feature>
<keyword evidence="7" id="KW-0067">ATP-binding</keyword>
<evidence type="ECO:0000256" key="4">
    <source>
        <dbReference type="ARBA" id="ARBA00022679"/>
    </source>
</evidence>
<dbReference type="InterPro" id="IPR011712">
    <property type="entry name" value="Sig_transdc_His_kin_sub3_dim/P"/>
</dbReference>
<feature type="domain" description="Signal transduction histidine kinase subgroup 3 dimerisation and phosphoacceptor" evidence="11">
    <location>
        <begin position="177"/>
        <end position="243"/>
    </location>
</feature>
<dbReference type="InterPro" id="IPR050482">
    <property type="entry name" value="Sensor_HK_TwoCompSys"/>
</dbReference>
<evidence type="ECO:0000256" key="10">
    <source>
        <dbReference type="SAM" id="Phobius"/>
    </source>
</evidence>
<keyword evidence="5" id="KW-0547">Nucleotide-binding</keyword>
<sequence>MELWTIGNKAGLLLYVILASYFSAEATDNRLLLAYLIYLCLNIAIPIFRDNLLRRLLATLSAAFIIYCALWLNPLFILLLPVNLYEWTDYGRLHRGIAFLLMLVPLFLAPWSVIPSYALAVSLSYLFYAANRSHTASLQRLDDERESLRLNQQRLQRTISENDEFMRQSAYTIKLEERNRLSQQIHDEIGHSMAGALIQMEASRRLLDANKEKAAELLGNAISISKEGLERIRLTLKDMKPRSEELGINRLRLFVDELASRQGMTATLTHEGDMDRITSIQWKVIQQNATEAATNSFKYSEATAIRIHVQVLNRFIKAVVSDNGKGAEKIVKGLGIIGMEERTAALNGTVIVDGTQGFSVTTLMPLGAEGENVHPTESEYSHGEG</sequence>
<feature type="coiled-coil region" evidence="9">
    <location>
        <begin position="131"/>
        <end position="158"/>
    </location>
</feature>
<dbReference type="GO" id="GO:0016301">
    <property type="term" value="F:kinase activity"/>
    <property type="evidence" value="ECO:0007669"/>
    <property type="project" value="UniProtKB-KW"/>
</dbReference>
<evidence type="ECO:0000256" key="6">
    <source>
        <dbReference type="ARBA" id="ARBA00022777"/>
    </source>
</evidence>
<keyword evidence="4" id="KW-0808">Transferase</keyword>
<keyword evidence="6 12" id="KW-0418">Kinase</keyword>
<dbReference type="EMBL" id="JACXZA010000009">
    <property type="protein sequence ID" value="MBD3922495.1"/>
    <property type="molecule type" value="Genomic_DNA"/>
</dbReference>
<keyword evidence="13" id="KW-1185">Reference proteome</keyword>
<evidence type="ECO:0000256" key="3">
    <source>
        <dbReference type="ARBA" id="ARBA00022553"/>
    </source>
</evidence>
<dbReference type="PANTHER" id="PTHR24421:SF10">
    <property type="entry name" value="NITRATE_NITRITE SENSOR PROTEIN NARQ"/>
    <property type="match status" value="1"/>
</dbReference>
<comment type="caution">
    <text evidence="12">The sequence shown here is derived from an EMBL/GenBank/DDBJ whole genome shotgun (WGS) entry which is preliminary data.</text>
</comment>
<evidence type="ECO:0000256" key="1">
    <source>
        <dbReference type="ARBA" id="ARBA00000085"/>
    </source>
</evidence>
<evidence type="ECO:0000313" key="12">
    <source>
        <dbReference type="EMBL" id="MBD3922495.1"/>
    </source>
</evidence>
<evidence type="ECO:0000256" key="5">
    <source>
        <dbReference type="ARBA" id="ARBA00022741"/>
    </source>
</evidence>
<dbReference type="InterPro" id="IPR036890">
    <property type="entry name" value="HATPase_C_sf"/>
</dbReference>
<evidence type="ECO:0000259" key="11">
    <source>
        <dbReference type="Pfam" id="PF07730"/>
    </source>
</evidence>
<dbReference type="EC" id="2.7.13.3" evidence="2"/>
<dbReference type="RefSeq" id="WP_191206795.1">
    <property type="nucleotide sequence ID" value="NZ_JACXZA010000009.1"/>
</dbReference>
<gene>
    <name evidence="12" type="ORF">H8B09_27325</name>
</gene>
<dbReference type="Proteomes" id="UP000609346">
    <property type="component" value="Unassembled WGS sequence"/>
</dbReference>
<feature type="transmembrane region" description="Helical" evidence="10">
    <location>
        <begin position="60"/>
        <end position="85"/>
    </location>
</feature>
<name>A0ABR8N3Q5_9BACL</name>
<evidence type="ECO:0000256" key="8">
    <source>
        <dbReference type="ARBA" id="ARBA00023012"/>
    </source>
</evidence>
<evidence type="ECO:0000256" key="2">
    <source>
        <dbReference type="ARBA" id="ARBA00012438"/>
    </source>
</evidence>
<dbReference type="Gene3D" id="3.30.565.10">
    <property type="entry name" value="Histidine kinase-like ATPase, C-terminal domain"/>
    <property type="match status" value="1"/>
</dbReference>
<comment type="catalytic activity">
    <reaction evidence="1">
        <text>ATP + protein L-histidine = ADP + protein N-phospho-L-histidine.</text>
        <dbReference type="EC" id="2.7.13.3"/>
    </reaction>
</comment>
<proteinExistence type="predicted"/>
<evidence type="ECO:0000313" key="13">
    <source>
        <dbReference type="Proteomes" id="UP000609346"/>
    </source>
</evidence>
<protein>
    <recommendedName>
        <fullName evidence="2">histidine kinase</fullName>
        <ecNumber evidence="2">2.7.13.3</ecNumber>
    </recommendedName>
</protein>
<keyword evidence="9" id="KW-0175">Coiled coil</keyword>
<dbReference type="Pfam" id="PF07730">
    <property type="entry name" value="HisKA_3"/>
    <property type="match status" value="1"/>
</dbReference>